<keyword evidence="2 8" id="KW-0121">Carboxypeptidase</keyword>
<sequence length="304" mass="33823">MSLFHLIAPSGYCIKQHAALRGIHRLTDEGHQVNNVEVIARRCERFAGTETERLEDLNSLARLTTPNTIVLAVRGGYGASRLLADIDWQALVARQQHDPLLICGHSDFTAIQCGLLAQGNVITFSGPMLVANFGADELNAFTEHHFWLALRNKTFTIEWQGEGPTCQTEGTLWGGNLAMLISLIGTPWMPKLRTVFWCWKILTSTLSASNVCCCSSIMREFCHVRRRLFSVALAAARPMIMTQVTTWSQCTRFLRSRLSIPLITGLDFGHEQRTVTLPLGAHAILNNTREGTQLTISGHPVLKM</sequence>
<dbReference type="InterPro" id="IPR003507">
    <property type="entry name" value="S66_fam"/>
</dbReference>
<keyword evidence="4 8" id="KW-0378">Hydrolase</keyword>
<reference evidence="8 9" key="1">
    <citation type="submission" date="2018-06" db="EMBL/GenBank/DDBJ databases">
        <authorList>
            <consortium name="Pathogen Informatics"/>
            <person name="Doyle S."/>
        </authorList>
    </citation>
    <scope>NUCLEOTIDE SEQUENCE [LARGE SCALE GENOMIC DNA]</scope>
    <source>
        <strain evidence="8 9">NCTC10865</strain>
    </source>
</reference>
<dbReference type="Gene3D" id="3.50.30.60">
    <property type="entry name" value="LD-carboxypeptidase A C-terminal domain-like"/>
    <property type="match status" value="1"/>
</dbReference>
<organism evidence="8 9">
    <name type="scientific">Escherichia coli</name>
    <dbReference type="NCBI Taxonomy" id="562"/>
    <lineage>
        <taxon>Bacteria</taxon>
        <taxon>Pseudomonadati</taxon>
        <taxon>Pseudomonadota</taxon>
        <taxon>Gammaproteobacteria</taxon>
        <taxon>Enterobacterales</taxon>
        <taxon>Enterobacteriaceae</taxon>
        <taxon>Escherichia</taxon>
    </lineage>
</organism>
<dbReference type="EMBL" id="UGCD01000002">
    <property type="protein sequence ID" value="STI18253.1"/>
    <property type="molecule type" value="Genomic_DNA"/>
</dbReference>
<evidence type="ECO:0000256" key="2">
    <source>
        <dbReference type="ARBA" id="ARBA00022645"/>
    </source>
</evidence>
<comment type="similarity">
    <text evidence="1">Belongs to the peptidase S66 family.</text>
</comment>
<dbReference type="GO" id="GO:0008236">
    <property type="term" value="F:serine-type peptidase activity"/>
    <property type="evidence" value="ECO:0007669"/>
    <property type="project" value="UniProtKB-KW"/>
</dbReference>
<dbReference type="Gene3D" id="3.40.50.10740">
    <property type="entry name" value="Class I glutamine amidotransferase-like"/>
    <property type="match status" value="1"/>
</dbReference>
<dbReference type="SUPFAM" id="SSF141986">
    <property type="entry name" value="LD-carboxypeptidase A C-terminal domain-like"/>
    <property type="match status" value="1"/>
</dbReference>
<feature type="domain" description="LD-carboxypeptidase C-terminal" evidence="7">
    <location>
        <begin position="169"/>
        <end position="284"/>
    </location>
</feature>
<feature type="domain" description="LD-carboxypeptidase N-terminal" evidence="6">
    <location>
        <begin position="6"/>
        <end position="126"/>
    </location>
</feature>
<keyword evidence="3" id="KW-0645">Protease</keyword>
<dbReference type="PIRSF" id="PIRSF028757">
    <property type="entry name" value="LD-carboxypeptidase"/>
    <property type="match status" value="1"/>
</dbReference>
<protein>
    <submittedName>
        <fullName evidence="8">Muramoyltetrapeptide carboxypeptidase</fullName>
        <ecNumber evidence="8">3.4.17.13</ecNumber>
    </submittedName>
</protein>
<dbReference type="InterPro" id="IPR040921">
    <property type="entry name" value="Peptidase_S66C"/>
</dbReference>
<evidence type="ECO:0000256" key="5">
    <source>
        <dbReference type="ARBA" id="ARBA00022825"/>
    </source>
</evidence>
<evidence type="ECO:0000256" key="3">
    <source>
        <dbReference type="ARBA" id="ARBA00022670"/>
    </source>
</evidence>
<dbReference type="InterPro" id="IPR027478">
    <property type="entry name" value="LdcA_N"/>
</dbReference>
<dbReference type="PANTHER" id="PTHR30237">
    <property type="entry name" value="MURAMOYLTETRAPEPTIDE CARBOXYPEPTIDASE"/>
    <property type="match status" value="1"/>
</dbReference>
<evidence type="ECO:0000313" key="8">
    <source>
        <dbReference type="EMBL" id="STI18253.1"/>
    </source>
</evidence>
<proteinExistence type="inferred from homology"/>
<dbReference type="PANTHER" id="PTHR30237:SF2">
    <property type="entry name" value="MUREIN TETRAPEPTIDE CARBOXYPEPTIDASE"/>
    <property type="match status" value="1"/>
</dbReference>
<keyword evidence="5" id="KW-0720">Serine protease</keyword>
<gene>
    <name evidence="8" type="primary">ldcA</name>
    <name evidence="8" type="ORF">NCTC10865_03582</name>
</gene>
<dbReference type="EC" id="3.4.17.13" evidence="8"/>
<dbReference type="GO" id="GO:0006508">
    <property type="term" value="P:proteolysis"/>
    <property type="evidence" value="ECO:0007669"/>
    <property type="project" value="UniProtKB-KW"/>
</dbReference>
<evidence type="ECO:0000256" key="1">
    <source>
        <dbReference type="ARBA" id="ARBA00010233"/>
    </source>
</evidence>
<dbReference type="SUPFAM" id="SSF52317">
    <property type="entry name" value="Class I glutamine amidotransferase-like"/>
    <property type="match status" value="1"/>
</dbReference>
<evidence type="ECO:0000259" key="6">
    <source>
        <dbReference type="Pfam" id="PF02016"/>
    </source>
</evidence>
<dbReference type="GO" id="GO:0106415">
    <property type="term" value="F:muramoyltetrapeptide carboxypeptidase activity"/>
    <property type="evidence" value="ECO:0007669"/>
    <property type="project" value="UniProtKB-EC"/>
</dbReference>
<dbReference type="AlphaFoldDB" id="A0A376RK55"/>
<evidence type="ECO:0000313" key="9">
    <source>
        <dbReference type="Proteomes" id="UP000254159"/>
    </source>
</evidence>
<dbReference type="Pfam" id="PF17676">
    <property type="entry name" value="Peptidase_S66C"/>
    <property type="match status" value="1"/>
</dbReference>
<evidence type="ECO:0000256" key="4">
    <source>
        <dbReference type="ARBA" id="ARBA00022801"/>
    </source>
</evidence>
<dbReference type="FunFam" id="3.40.50.10740:FF:000001">
    <property type="entry name" value="Murein tetrapeptide carboxypeptidase"/>
    <property type="match status" value="1"/>
</dbReference>
<dbReference type="InterPro" id="IPR029062">
    <property type="entry name" value="Class_I_gatase-like"/>
</dbReference>
<dbReference type="InterPro" id="IPR027461">
    <property type="entry name" value="Carboxypeptidase_A_C_sf"/>
</dbReference>
<dbReference type="Pfam" id="PF02016">
    <property type="entry name" value="Peptidase_S66"/>
    <property type="match status" value="1"/>
</dbReference>
<evidence type="ECO:0000259" key="7">
    <source>
        <dbReference type="Pfam" id="PF17676"/>
    </source>
</evidence>
<dbReference type="Proteomes" id="UP000254159">
    <property type="component" value="Unassembled WGS sequence"/>
</dbReference>
<dbReference type="CDD" id="cd07025">
    <property type="entry name" value="Peptidase_S66"/>
    <property type="match status" value="1"/>
</dbReference>
<name>A0A376RK55_ECOLX</name>
<dbReference type="InterPro" id="IPR040449">
    <property type="entry name" value="Peptidase_S66_N"/>
</dbReference>
<accession>A0A376RK55</accession>